<dbReference type="PIRSF" id="PIRSF003113">
    <property type="entry name" value="BolA"/>
    <property type="match status" value="1"/>
</dbReference>
<evidence type="ECO:0000313" key="4">
    <source>
        <dbReference type="EnsemblMetazoa" id="MESCA007321-PA"/>
    </source>
</evidence>
<dbReference type="SUPFAM" id="SSF82657">
    <property type="entry name" value="BolA-like"/>
    <property type="match status" value="1"/>
</dbReference>
<reference evidence="4" key="2">
    <citation type="submission" date="2015-06" db="UniProtKB">
        <authorList>
            <consortium name="EnsemblMetazoa"/>
        </authorList>
    </citation>
    <scope>IDENTIFICATION</scope>
</reference>
<evidence type="ECO:0000256" key="1">
    <source>
        <dbReference type="ARBA" id="ARBA00005578"/>
    </source>
</evidence>
<evidence type="ECO:0000313" key="5">
    <source>
        <dbReference type="Proteomes" id="UP000015102"/>
    </source>
</evidence>
<sequence length="109" mass="12436">MATEEKPIETAILKVLKEKLQPKHLEVINESYMHNVPKGAETHFKVYIVADEFESMTLIKRHRLVNGILKEALDWKFPHALSIDAKSTSQWDPNYATEKSPNCKGGFGK</sequence>
<organism evidence="4 5">
    <name type="scientific">Megaselia scalaris</name>
    <name type="common">Humpbacked fly</name>
    <name type="synonym">Phora scalaris</name>
    <dbReference type="NCBI Taxonomy" id="36166"/>
    <lineage>
        <taxon>Eukaryota</taxon>
        <taxon>Metazoa</taxon>
        <taxon>Ecdysozoa</taxon>
        <taxon>Arthropoda</taxon>
        <taxon>Hexapoda</taxon>
        <taxon>Insecta</taxon>
        <taxon>Pterygota</taxon>
        <taxon>Neoptera</taxon>
        <taxon>Endopterygota</taxon>
        <taxon>Diptera</taxon>
        <taxon>Brachycera</taxon>
        <taxon>Muscomorpha</taxon>
        <taxon>Platypezoidea</taxon>
        <taxon>Phoridae</taxon>
        <taxon>Megaseliini</taxon>
        <taxon>Megaselia</taxon>
    </lineage>
</organism>
<protein>
    <recommendedName>
        <fullName evidence="6">BolA-like protein</fullName>
    </recommendedName>
</protein>
<name>T1GUB1_MEGSC</name>
<dbReference type="Proteomes" id="UP000015102">
    <property type="component" value="Unassembled WGS sequence"/>
</dbReference>
<comment type="similarity">
    <text evidence="1 2">Belongs to the BolA/IbaG family.</text>
</comment>
<accession>T1GUB1</accession>
<evidence type="ECO:0000256" key="3">
    <source>
        <dbReference type="SAM" id="MobiDB-lite"/>
    </source>
</evidence>
<evidence type="ECO:0008006" key="6">
    <source>
        <dbReference type="Google" id="ProtNLM"/>
    </source>
</evidence>
<feature type="compositionally biased region" description="Polar residues" evidence="3">
    <location>
        <begin position="88"/>
        <end position="100"/>
    </location>
</feature>
<proteinExistence type="inferred from homology"/>
<dbReference type="Gene3D" id="3.30.300.90">
    <property type="entry name" value="BolA-like"/>
    <property type="match status" value="1"/>
</dbReference>
<dbReference type="EnsemblMetazoa" id="MESCA007321-RA">
    <property type="protein sequence ID" value="MESCA007321-PA"/>
    <property type="gene ID" value="MESCA007321"/>
</dbReference>
<dbReference type="EMBL" id="CAQQ02097780">
    <property type="status" value="NOT_ANNOTATED_CDS"/>
    <property type="molecule type" value="Genomic_DNA"/>
</dbReference>
<evidence type="ECO:0000256" key="2">
    <source>
        <dbReference type="RuleBase" id="RU003860"/>
    </source>
</evidence>
<dbReference type="InterPro" id="IPR036065">
    <property type="entry name" value="BolA-like_sf"/>
</dbReference>
<dbReference type="InterPro" id="IPR002634">
    <property type="entry name" value="BolA"/>
</dbReference>
<reference evidence="5" key="1">
    <citation type="submission" date="2013-02" db="EMBL/GenBank/DDBJ databases">
        <authorList>
            <person name="Hughes D."/>
        </authorList>
    </citation>
    <scope>NUCLEOTIDE SEQUENCE</scope>
    <source>
        <strain>Durham</strain>
        <strain evidence="5">NC isolate 2 -- Noor lab</strain>
    </source>
</reference>
<dbReference type="PANTHER" id="PTHR46229">
    <property type="entry name" value="BOLA TRANSCRIPTION REGULATOR"/>
    <property type="match status" value="1"/>
</dbReference>
<feature type="region of interest" description="Disordered" evidence="3">
    <location>
        <begin position="88"/>
        <end position="109"/>
    </location>
</feature>
<keyword evidence="5" id="KW-1185">Reference proteome</keyword>
<dbReference type="OMA" id="CLGGFGK"/>
<dbReference type="Pfam" id="PF01722">
    <property type="entry name" value="BolA"/>
    <property type="match status" value="1"/>
</dbReference>
<dbReference type="InterPro" id="IPR050961">
    <property type="entry name" value="BolA/IbaG_stress_morph_reg"/>
</dbReference>
<dbReference type="AlphaFoldDB" id="T1GUB1"/>
<dbReference type="GO" id="GO:0005739">
    <property type="term" value="C:mitochondrion"/>
    <property type="evidence" value="ECO:0007669"/>
    <property type="project" value="TreeGrafter"/>
</dbReference>
<dbReference type="HOGENOM" id="CLU_109462_3_0_1"/>
<dbReference type="STRING" id="36166.T1GUB1"/>
<dbReference type="PANTHER" id="PTHR46229:SF2">
    <property type="entry name" value="BOLA-LIKE PROTEIN 1"/>
    <property type="match status" value="1"/>
</dbReference>